<keyword evidence="4" id="KW-1185">Reference proteome</keyword>
<organism evidence="3 4">
    <name type="scientific">Natronocella acetinitrilica</name>
    <dbReference type="NCBI Taxonomy" id="414046"/>
    <lineage>
        <taxon>Bacteria</taxon>
        <taxon>Pseudomonadati</taxon>
        <taxon>Pseudomonadota</taxon>
        <taxon>Gammaproteobacteria</taxon>
        <taxon>Chromatiales</taxon>
        <taxon>Ectothiorhodospiraceae</taxon>
        <taxon>Natronocella</taxon>
    </lineage>
</organism>
<dbReference type="AlphaFoldDB" id="A0AAE3KDR2"/>
<feature type="domain" description="Ice-binding protein C-terminal" evidence="2">
    <location>
        <begin position="221"/>
        <end position="244"/>
    </location>
</feature>
<evidence type="ECO:0000313" key="4">
    <source>
        <dbReference type="Proteomes" id="UP001205843"/>
    </source>
</evidence>
<name>A0AAE3KDR2_9GAMM</name>
<comment type="caution">
    <text evidence="3">The sequence shown here is derived from an EMBL/GenBank/DDBJ whole genome shotgun (WGS) entry which is preliminary data.</text>
</comment>
<keyword evidence="1" id="KW-0732">Signal</keyword>
<evidence type="ECO:0000256" key="1">
    <source>
        <dbReference type="SAM" id="SignalP"/>
    </source>
</evidence>
<dbReference type="Proteomes" id="UP001205843">
    <property type="component" value="Unassembled WGS sequence"/>
</dbReference>
<dbReference type="Pfam" id="PF07589">
    <property type="entry name" value="PEP-CTERM"/>
    <property type="match status" value="1"/>
</dbReference>
<evidence type="ECO:0000313" key="3">
    <source>
        <dbReference type="EMBL" id="MCP1677166.1"/>
    </source>
</evidence>
<reference evidence="3" key="1">
    <citation type="submission" date="2022-03" db="EMBL/GenBank/DDBJ databases">
        <title>Genomic Encyclopedia of Type Strains, Phase III (KMG-III): the genomes of soil and plant-associated and newly described type strains.</title>
        <authorList>
            <person name="Whitman W."/>
        </authorList>
    </citation>
    <scope>NUCLEOTIDE SEQUENCE</scope>
    <source>
        <strain evidence="3">ANL 6-2</strain>
    </source>
</reference>
<sequence>MWNKAITAGVLTAGLLFAGQASATLTWSISGEGETAAKEAEAAFKAGLAPGYITEDFESFTVNTTADTDLPTSINTSVGDFTQVQAGSGGICEQYNSCSGLLILDNASSEYGGRFNTTDKPGSQWLDSNDSRELLFEPIGGVNSVGFFITDPNDAGGLFDFTLTDGTSTSLFIKDLFEGSMGNGKVFYLTFFASSDISSIKIATNNRDDGFGIDDVTVGRVPEPATLGMLGLGLIGLAAAARRRRKSSDLT</sequence>
<proteinExistence type="predicted"/>
<protein>
    <recommendedName>
        <fullName evidence="2">Ice-binding protein C-terminal domain-containing protein</fullName>
    </recommendedName>
</protein>
<dbReference type="InterPro" id="IPR013424">
    <property type="entry name" value="Ice-binding_C"/>
</dbReference>
<dbReference type="RefSeq" id="WP_253485372.1">
    <property type="nucleotide sequence ID" value="NZ_JALJXV010000014.1"/>
</dbReference>
<dbReference type="NCBIfam" id="TIGR02595">
    <property type="entry name" value="PEP_CTERM"/>
    <property type="match status" value="1"/>
</dbReference>
<dbReference type="EMBL" id="JALJXV010000014">
    <property type="protein sequence ID" value="MCP1677166.1"/>
    <property type="molecule type" value="Genomic_DNA"/>
</dbReference>
<evidence type="ECO:0000259" key="2">
    <source>
        <dbReference type="Pfam" id="PF07589"/>
    </source>
</evidence>
<gene>
    <name evidence="3" type="ORF">J2T57_004340</name>
</gene>
<feature type="signal peptide" evidence="1">
    <location>
        <begin position="1"/>
        <end position="23"/>
    </location>
</feature>
<feature type="chain" id="PRO_5041936125" description="Ice-binding protein C-terminal domain-containing protein" evidence="1">
    <location>
        <begin position="24"/>
        <end position="251"/>
    </location>
</feature>
<accession>A0AAE3KDR2</accession>